<evidence type="ECO:0000256" key="1">
    <source>
        <dbReference type="ARBA" id="ARBA00022630"/>
    </source>
</evidence>
<dbReference type="PRINTS" id="PR00420">
    <property type="entry name" value="RNGMNOXGNASE"/>
</dbReference>
<dbReference type="PANTHER" id="PTHR46720">
    <property type="entry name" value="HYDROXYLASE, PUTATIVE (AFU_ORTHOLOGUE AFUA_3G01460)-RELATED"/>
    <property type="match status" value="1"/>
</dbReference>
<dbReference type="PANTHER" id="PTHR46720:SF3">
    <property type="entry name" value="FAD-BINDING DOMAIN-CONTAINING PROTEIN-RELATED"/>
    <property type="match status" value="1"/>
</dbReference>
<dbReference type="GO" id="GO:0016491">
    <property type="term" value="F:oxidoreductase activity"/>
    <property type="evidence" value="ECO:0007669"/>
    <property type="project" value="UniProtKB-KW"/>
</dbReference>
<keyword evidence="1" id="KW-0285">Flavoprotein</keyword>
<feature type="domain" description="FAD-binding" evidence="4">
    <location>
        <begin position="154"/>
        <end position="387"/>
    </location>
</feature>
<evidence type="ECO:0000313" key="6">
    <source>
        <dbReference type="Proteomes" id="UP001362999"/>
    </source>
</evidence>
<sequence length="448" mass="49822">MATAPKIRVAIAGGGVGGLIAALTLSKLEKLDVTVYEAASEFGEIGLSIGMPWRPWKILQLLDLQKYLLPMLKPEAIPDMDKTVDTILYRKSDQAVGQDIFMCTSKVGYVRFRRSHFHGAFLAQLSSRAKAVTSKRLVSYTEANASEPIQLHFQDGTTAECDVLIGADGIKSAVRASMYNALADKAEKEGRKEDAEKLRYNVKARFSGVEVYRAVISAEKLRSFSPDHFALRCPTQFLGKEKHIMSYPILSEHSAVSNVGVYHCDYSREGDDYPEPWVADVTSEHLASFHVGWEPDVQSLFKVIDPVVSRWAICTVTLPFFNSSRAILLGDAHAMTNFQGAGAGQAIEDAYILYTILAHPNVNRDNITKAFEVYSEVRVPMSRHVLESSRQTGIDCGLHDEEAAKDLDSLGKRMQTEMEWQWEWDPLDEKKKAWDLAVKAFGPAEAPA</sequence>
<dbReference type="AlphaFoldDB" id="A0AAW0E0A5"/>
<dbReference type="Pfam" id="PF01494">
    <property type="entry name" value="FAD_binding_3"/>
    <property type="match status" value="1"/>
</dbReference>
<evidence type="ECO:0000256" key="2">
    <source>
        <dbReference type="ARBA" id="ARBA00022827"/>
    </source>
</evidence>
<dbReference type="EMBL" id="JAWWNJ010000004">
    <property type="protein sequence ID" value="KAK7057605.1"/>
    <property type="molecule type" value="Genomic_DNA"/>
</dbReference>
<protein>
    <submittedName>
        <fullName evidence="5">FAD/NAD-P-binding domain-containing protein</fullName>
    </submittedName>
</protein>
<dbReference type="Proteomes" id="UP001362999">
    <property type="component" value="Unassembled WGS sequence"/>
</dbReference>
<reference evidence="5 6" key="1">
    <citation type="journal article" date="2024" name="J Genomics">
        <title>Draft genome sequencing and assembly of Favolaschia claudopus CIRM-BRFM 2984 isolated from oak limbs.</title>
        <authorList>
            <person name="Navarro D."/>
            <person name="Drula E."/>
            <person name="Chaduli D."/>
            <person name="Cazenave R."/>
            <person name="Ahrendt S."/>
            <person name="Wang J."/>
            <person name="Lipzen A."/>
            <person name="Daum C."/>
            <person name="Barry K."/>
            <person name="Grigoriev I.V."/>
            <person name="Favel A."/>
            <person name="Rosso M.N."/>
            <person name="Martin F."/>
        </authorList>
    </citation>
    <scope>NUCLEOTIDE SEQUENCE [LARGE SCALE GENOMIC DNA]</scope>
    <source>
        <strain evidence="5 6">CIRM-BRFM 2984</strain>
    </source>
</reference>
<gene>
    <name evidence="5" type="ORF">R3P38DRAFT_2841994</name>
</gene>
<organism evidence="5 6">
    <name type="scientific">Favolaschia claudopus</name>
    <dbReference type="NCBI Taxonomy" id="2862362"/>
    <lineage>
        <taxon>Eukaryota</taxon>
        <taxon>Fungi</taxon>
        <taxon>Dikarya</taxon>
        <taxon>Basidiomycota</taxon>
        <taxon>Agaricomycotina</taxon>
        <taxon>Agaricomycetes</taxon>
        <taxon>Agaricomycetidae</taxon>
        <taxon>Agaricales</taxon>
        <taxon>Marasmiineae</taxon>
        <taxon>Mycenaceae</taxon>
        <taxon>Favolaschia</taxon>
    </lineage>
</organism>
<comment type="caution">
    <text evidence="5">The sequence shown here is derived from an EMBL/GenBank/DDBJ whole genome shotgun (WGS) entry which is preliminary data.</text>
</comment>
<evidence type="ECO:0000259" key="4">
    <source>
        <dbReference type="Pfam" id="PF01494"/>
    </source>
</evidence>
<name>A0AAW0E0A5_9AGAR</name>
<dbReference type="SUPFAM" id="SSF51905">
    <property type="entry name" value="FAD/NAD(P)-binding domain"/>
    <property type="match status" value="1"/>
</dbReference>
<keyword evidence="3" id="KW-0560">Oxidoreductase</keyword>
<dbReference type="GO" id="GO:0044550">
    <property type="term" value="P:secondary metabolite biosynthetic process"/>
    <property type="evidence" value="ECO:0007669"/>
    <property type="project" value="TreeGrafter"/>
</dbReference>
<keyword evidence="2" id="KW-0274">FAD</keyword>
<dbReference type="SUPFAM" id="SSF54373">
    <property type="entry name" value="FAD-linked reductases, C-terminal domain"/>
    <property type="match status" value="1"/>
</dbReference>
<accession>A0AAW0E0A5</accession>
<proteinExistence type="predicted"/>
<keyword evidence="6" id="KW-1185">Reference proteome</keyword>
<dbReference type="Gene3D" id="3.50.50.60">
    <property type="entry name" value="FAD/NAD(P)-binding domain"/>
    <property type="match status" value="1"/>
</dbReference>
<dbReference type="InterPro" id="IPR036188">
    <property type="entry name" value="FAD/NAD-bd_sf"/>
</dbReference>
<dbReference type="InterPro" id="IPR051104">
    <property type="entry name" value="FAD_monoxygenase"/>
</dbReference>
<evidence type="ECO:0000313" key="5">
    <source>
        <dbReference type="EMBL" id="KAK7057605.1"/>
    </source>
</evidence>
<evidence type="ECO:0000256" key="3">
    <source>
        <dbReference type="ARBA" id="ARBA00023002"/>
    </source>
</evidence>
<dbReference type="GO" id="GO:0071949">
    <property type="term" value="F:FAD binding"/>
    <property type="evidence" value="ECO:0007669"/>
    <property type="project" value="InterPro"/>
</dbReference>
<dbReference type="InterPro" id="IPR002938">
    <property type="entry name" value="FAD-bd"/>
</dbReference>